<dbReference type="HAMAP" id="MF_01366">
    <property type="entry name" value="Ribosomal_uL13"/>
    <property type="match status" value="1"/>
</dbReference>
<evidence type="ECO:0000256" key="3">
    <source>
        <dbReference type="ARBA" id="ARBA00023274"/>
    </source>
</evidence>
<dbReference type="GO" id="GO:0003729">
    <property type="term" value="F:mRNA binding"/>
    <property type="evidence" value="ECO:0007669"/>
    <property type="project" value="UniProtKB-ARBA"/>
</dbReference>
<dbReference type="Gene3D" id="3.90.1180.10">
    <property type="entry name" value="Ribosomal protein L13"/>
    <property type="match status" value="1"/>
</dbReference>
<accession>A0A7V2AV69</accession>
<dbReference type="AlphaFoldDB" id="A0A7V2AV69"/>
<dbReference type="PANTHER" id="PTHR11545">
    <property type="entry name" value="RIBOSOMAL PROTEIN L13"/>
    <property type="match status" value="1"/>
</dbReference>
<dbReference type="InterPro" id="IPR023563">
    <property type="entry name" value="Ribosomal_uL13_CS"/>
</dbReference>
<dbReference type="GO" id="GO:0003735">
    <property type="term" value="F:structural constituent of ribosome"/>
    <property type="evidence" value="ECO:0007669"/>
    <property type="project" value="InterPro"/>
</dbReference>
<keyword evidence="2 5" id="KW-0689">Ribosomal protein</keyword>
<dbReference type="NCBIfam" id="TIGR01066">
    <property type="entry name" value="rplM_bact"/>
    <property type="match status" value="1"/>
</dbReference>
<organism evidence="8">
    <name type="scientific">Eiseniibacteriota bacterium</name>
    <dbReference type="NCBI Taxonomy" id="2212470"/>
    <lineage>
        <taxon>Bacteria</taxon>
        <taxon>Candidatus Eiseniibacteriota</taxon>
    </lineage>
</organism>
<comment type="similarity">
    <text evidence="1 5 6">Belongs to the universal ribosomal protein uL13 family.</text>
</comment>
<comment type="caution">
    <text evidence="8">The sequence shown here is derived from an EMBL/GenBank/DDBJ whole genome shotgun (WGS) entry which is preliminary data.</text>
</comment>
<dbReference type="EMBL" id="DSEC01000349">
    <property type="protein sequence ID" value="HER43791.1"/>
    <property type="molecule type" value="Genomic_DNA"/>
</dbReference>
<gene>
    <name evidence="5 7" type="primary">rplM</name>
    <name evidence="8" type="ORF">ENO08_04965</name>
</gene>
<evidence type="ECO:0000256" key="1">
    <source>
        <dbReference type="ARBA" id="ARBA00006227"/>
    </source>
</evidence>
<evidence type="ECO:0000256" key="2">
    <source>
        <dbReference type="ARBA" id="ARBA00022980"/>
    </source>
</evidence>
<dbReference type="PROSITE" id="PS00783">
    <property type="entry name" value="RIBOSOMAL_L13"/>
    <property type="match status" value="1"/>
</dbReference>
<dbReference type="GO" id="GO:0017148">
    <property type="term" value="P:negative regulation of translation"/>
    <property type="evidence" value="ECO:0007669"/>
    <property type="project" value="TreeGrafter"/>
</dbReference>
<dbReference type="Proteomes" id="UP000886069">
    <property type="component" value="Unassembled WGS sequence"/>
</dbReference>
<evidence type="ECO:0000256" key="6">
    <source>
        <dbReference type="RuleBase" id="RU003877"/>
    </source>
</evidence>
<dbReference type="PIRSF" id="PIRSF002181">
    <property type="entry name" value="Ribosomal_L13"/>
    <property type="match status" value="1"/>
</dbReference>
<dbReference type="GO" id="GO:0006412">
    <property type="term" value="P:translation"/>
    <property type="evidence" value="ECO:0007669"/>
    <property type="project" value="UniProtKB-UniRule"/>
</dbReference>
<dbReference type="CDD" id="cd00392">
    <property type="entry name" value="Ribosomal_L13"/>
    <property type="match status" value="1"/>
</dbReference>
<dbReference type="FunFam" id="3.90.1180.10:FF:000001">
    <property type="entry name" value="50S ribosomal protein L13"/>
    <property type="match status" value="1"/>
</dbReference>
<dbReference type="PANTHER" id="PTHR11545:SF2">
    <property type="entry name" value="LARGE RIBOSOMAL SUBUNIT PROTEIN UL13M"/>
    <property type="match status" value="1"/>
</dbReference>
<evidence type="ECO:0000313" key="8">
    <source>
        <dbReference type="EMBL" id="HER43791.1"/>
    </source>
</evidence>
<dbReference type="InterPro" id="IPR005822">
    <property type="entry name" value="Ribosomal_uL13"/>
</dbReference>
<dbReference type="InterPro" id="IPR036899">
    <property type="entry name" value="Ribosomal_uL13_sf"/>
</dbReference>
<evidence type="ECO:0000256" key="5">
    <source>
        <dbReference type="HAMAP-Rule" id="MF_01366"/>
    </source>
</evidence>
<sequence>MQKTTILRPDSIEKSWYIIDASGKTLGRLATRVATVLRGKNNPGYAPFMDAGDFVIVVNAERIHVSGKKQDDKIYWRHSGYPGGLKLTSFKEAMQKDPTFAVRNAVKGMLPKNRLGRRLLKKLKVYAGPGHPHEAQKPVELEL</sequence>
<dbReference type="SUPFAM" id="SSF52161">
    <property type="entry name" value="Ribosomal protein L13"/>
    <property type="match status" value="1"/>
</dbReference>
<evidence type="ECO:0000256" key="4">
    <source>
        <dbReference type="ARBA" id="ARBA00035201"/>
    </source>
</evidence>
<evidence type="ECO:0000256" key="7">
    <source>
        <dbReference type="RuleBase" id="RU003878"/>
    </source>
</evidence>
<reference evidence="8" key="1">
    <citation type="journal article" date="2020" name="mSystems">
        <title>Genome- and Community-Level Interaction Insights into Carbon Utilization and Element Cycling Functions of Hydrothermarchaeota in Hydrothermal Sediment.</title>
        <authorList>
            <person name="Zhou Z."/>
            <person name="Liu Y."/>
            <person name="Xu W."/>
            <person name="Pan J."/>
            <person name="Luo Z.H."/>
            <person name="Li M."/>
        </authorList>
    </citation>
    <scope>NUCLEOTIDE SEQUENCE [LARGE SCALE GENOMIC DNA]</scope>
    <source>
        <strain evidence="8">SpSt-1233</strain>
    </source>
</reference>
<keyword evidence="3 5" id="KW-0687">Ribonucleoprotein</keyword>
<dbReference type="InterPro" id="IPR005823">
    <property type="entry name" value="Ribosomal_uL13_bac-type"/>
</dbReference>
<comment type="subunit">
    <text evidence="5">Part of the 50S ribosomal subunit.</text>
</comment>
<proteinExistence type="inferred from homology"/>
<dbReference type="GO" id="GO:0022625">
    <property type="term" value="C:cytosolic large ribosomal subunit"/>
    <property type="evidence" value="ECO:0007669"/>
    <property type="project" value="TreeGrafter"/>
</dbReference>
<name>A0A7V2AV69_UNCEI</name>
<dbReference type="Pfam" id="PF00572">
    <property type="entry name" value="Ribosomal_L13"/>
    <property type="match status" value="1"/>
</dbReference>
<comment type="function">
    <text evidence="5 7">This protein is one of the early assembly proteins of the 50S ribosomal subunit, although it is not seen to bind rRNA by itself. It is important during the early stages of 50S assembly.</text>
</comment>
<protein>
    <recommendedName>
        <fullName evidence="4 5">Large ribosomal subunit protein uL13</fullName>
    </recommendedName>
</protein>